<evidence type="ECO:0008006" key="24">
    <source>
        <dbReference type="Google" id="ProtNLM"/>
    </source>
</evidence>
<dbReference type="GO" id="GO:0005886">
    <property type="term" value="C:plasma membrane"/>
    <property type="evidence" value="ECO:0007669"/>
    <property type="project" value="UniProtKB-SubCell"/>
</dbReference>
<feature type="signal peptide" evidence="18">
    <location>
        <begin position="1"/>
        <end position="26"/>
    </location>
</feature>
<gene>
    <name evidence="22" type="primary">Dvir\GJ23069</name>
    <name evidence="22" type="ORF">Dvir_GJ23069</name>
</gene>
<dbReference type="InterPro" id="IPR027268">
    <property type="entry name" value="Peptidase_M4/M1_CTD_sf"/>
</dbReference>
<feature type="binding site" evidence="15">
    <location>
        <position position="338"/>
    </location>
    <ligand>
        <name>Zn(2+)</name>
        <dbReference type="ChEBI" id="CHEBI:29105"/>
        <note>catalytic</note>
    </ligand>
</feature>
<dbReference type="InterPro" id="IPR045357">
    <property type="entry name" value="Aminopeptidase_N-like_N"/>
</dbReference>
<evidence type="ECO:0000313" key="23">
    <source>
        <dbReference type="Proteomes" id="UP000008792"/>
    </source>
</evidence>
<dbReference type="SUPFAM" id="SSF55486">
    <property type="entry name" value="Metalloproteases ('zincins'), catalytic domain"/>
    <property type="match status" value="2"/>
</dbReference>
<evidence type="ECO:0000256" key="9">
    <source>
        <dbReference type="ARBA" id="ARBA00022833"/>
    </source>
</evidence>
<keyword evidence="10" id="KW-0482">Metalloprotease</keyword>
<keyword evidence="17" id="KW-1133">Transmembrane helix</keyword>
<dbReference type="GO" id="GO:0006508">
    <property type="term" value="P:proteolysis"/>
    <property type="evidence" value="ECO:0007669"/>
    <property type="project" value="UniProtKB-KW"/>
</dbReference>
<dbReference type="Gene3D" id="2.60.40.1910">
    <property type="match status" value="1"/>
</dbReference>
<dbReference type="Gene3D" id="1.25.50.20">
    <property type="match status" value="2"/>
</dbReference>
<dbReference type="GO" id="GO:0070006">
    <property type="term" value="F:metalloaminopeptidase activity"/>
    <property type="evidence" value="ECO:0007669"/>
    <property type="project" value="TreeGrafter"/>
</dbReference>
<dbReference type="PANTHER" id="PTHR11533">
    <property type="entry name" value="PROTEASE M1 ZINC METALLOPROTEASE"/>
    <property type="match status" value="1"/>
</dbReference>
<dbReference type="PRINTS" id="PR00756">
    <property type="entry name" value="ALADIPTASE"/>
</dbReference>
<evidence type="ECO:0000256" key="12">
    <source>
        <dbReference type="ARBA" id="ARBA00023180"/>
    </source>
</evidence>
<evidence type="ECO:0000256" key="15">
    <source>
        <dbReference type="PIRSR" id="PIRSR634016-3"/>
    </source>
</evidence>
<dbReference type="Pfam" id="PF11838">
    <property type="entry name" value="ERAP1_C"/>
    <property type="match status" value="2"/>
</dbReference>
<dbReference type="GO" id="GO:0005615">
    <property type="term" value="C:extracellular space"/>
    <property type="evidence" value="ECO:0007669"/>
    <property type="project" value="TreeGrafter"/>
</dbReference>
<dbReference type="Gene3D" id="1.10.390.10">
    <property type="entry name" value="Neutral Protease Domain 2"/>
    <property type="match status" value="2"/>
</dbReference>
<evidence type="ECO:0000256" key="5">
    <source>
        <dbReference type="ARBA" id="ARBA00022670"/>
    </source>
</evidence>
<dbReference type="HOGENOM" id="CLU_003705_2_0_1"/>
<proteinExistence type="inferred from homology"/>
<evidence type="ECO:0000256" key="2">
    <source>
        <dbReference type="ARBA" id="ARBA00010136"/>
    </source>
</evidence>
<feature type="site" description="Transition state stabilizer" evidence="16">
    <location>
        <position position="427"/>
    </location>
</feature>
<accession>B4M144</accession>
<evidence type="ECO:0000256" key="8">
    <source>
        <dbReference type="ARBA" id="ARBA00022801"/>
    </source>
</evidence>
<organism evidence="22 23">
    <name type="scientific">Drosophila virilis</name>
    <name type="common">Fruit fly</name>
    <dbReference type="NCBI Taxonomy" id="7244"/>
    <lineage>
        <taxon>Eukaryota</taxon>
        <taxon>Metazoa</taxon>
        <taxon>Ecdysozoa</taxon>
        <taxon>Arthropoda</taxon>
        <taxon>Hexapoda</taxon>
        <taxon>Insecta</taxon>
        <taxon>Pterygota</taxon>
        <taxon>Neoptera</taxon>
        <taxon>Endopterygota</taxon>
        <taxon>Diptera</taxon>
        <taxon>Brachycera</taxon>
        <taxon>Muscomorpha</taxon>
        <taxon>Ephydroidea</taxon>
        <taxon>Drosophilidae</taxon>
        <taxon>Drosophila</taxon>
    </lineage>
</organism>
<evidence type="ECO:0000256" key="13">
    <source>
        <dbReference type="ARBA" id="ARBA00023288"/>
    </source>
</evidence>
<dbReference type="GO" id="GO:0042277">
    <property type="term" value="F:peptide binding"/>
    <property type="evidence" value="ECO:0007669"/>
    <property type="project" value="TreeGrafter"/>
</dbReference>
<evidence type="ECO:0000256" key="18">
    <source>
        <dbReference type="SAM" id="SignalP"/>
    </source>
</evidence>
<dbReference type="FunFam" id="2.60.40.1910:FF:000008">
    <property type="entry name" value="Aminopeptidase"/>
    <property type="match status" value="1"/>
</dbReference>
<dbReference type="SUPFAM" id="SSF63737">
    <property type="entry name" value="Leukotriene A4 hydrolase N-terminal domain"/>
    <property type="match status" value="2"/>
</dbReference>
<keyword evidence="4" id="KW-0336">GPI-anchor</keyword>
<keyword evidence="13" id="KW-0449">Lipoprotein</keyword>
<dbReference type="Proteomes" id="UP000008792">
    <property type="component" value="Unassembled WGS sequence"/>
</dbReference>
<keyword evidence="8" id="KW-0378">Hydrolase</keyword>
<dbReference type="InterPro" id="IPR014782">
    <property type="entry name" value="Peptidase_M1_dom"/>
</dbReference>
<evidence type="ECO:0000256" key="17">
    <source>
        <dbReference type="SAM" id="Phobius"/>
    </source>
</evidence>
<protein>
    <recommendedName>
        <fullName evidence="24">Aminopeptidase N</fullName>
    </recommendedName>
</protein>
<feature type="domain" description="Peptidase M1 membrane alanine aminopeptidase" evidence="19">
    <location>
        <begin position="262"/>
        <end position="486"/>
    </location>
</feature>
<evidence type="ECO:0000256" key="4">
    <source>
        <dbReference type="ARBA" id="ARBA00022622"/>
    </source>
</evidence>
<keyword evidence="23" id="KW-1185">Reference proteome</keyword>
<dbReference type="PANTHER" id="PTHR11533:SF301">
    <property type="entry name" value="AMINOPEPTIDASE"/>
    <property type="match status" value="1"/>
</dbReference>
<evidence type="ECO:0000259" key="19">
    <source>
        <dbReference type="Pfam" id="PF01433"/>
    </source>
</evidence>
<dbReference type="OrthoDB" id="10031169at2759"/>
<feature type="domain" description="Aminopeptidase N-like N-terminal" evidence="21">
    <location>
        <begin position="37"/>
        <end position="231"/>
    </location>
</feature>
<sequence>MNSFGPGNWLHVGLLSLIALFAGVGCANYRLEGNVLPTFYNLTISLRGDANNPGTTFDGEVQITLHAVQTDVQHITLHKDDIEIADGAWLYNDTGDLLEDIAQSSLTYDQPTQQLTVHLAQTLTLNRNYTLHFKYIGQVQSGMTGLYSASYVEQQTGQTKWMLLTQLQRINARLVFPCFDEPAFKARFQLHIGRAGGVNATSNTKLIETIDEGNNRFTDHFDVTPPMSTYLLAFMVSEYRARGNISEIAVITRPEDYNKTEFSYNVAKSVLDAYGDLFQHSYKDLGNQILLHATTPRFPHNGMENWGLIIYKDTVLEHEPYYTDGWNDKEHTIRIPAHETSHMWFGNSVTFSWWSYFWLNEAFARYYEYFMAHQLHPEYQLDEQFVVRQLQLIFATDARASTQPLTSPEASIQTPSQIGYKFSSITYAKGASIVRMWRNAMGGANFDTAIRTYLEQHHLGNTEPKDLFTHLKTSWPAVNISLDQFFYDFTEQVGFPTIMVNISWEHSTITLRQRRFLLNPSDGSDANLRYTVPITFATNLSPNFQNLTPYTYFDKSVDFVQLSLPEPIDWIVFNLKQSNYYRVYYEPSLLNRIQVALTKSNHSEIAVENRAAIINDLFNFAYIGMLDFADIFKFLEYMSGEVDYVPWYAAYEGMARVAKRLPTEHLSNFGKYLGDITASVQKSLGVSLRANDTVLDVYNRNKQVAWLCRYQDQNCNSKVREKFESSSEQLSPDYRETFYCAASRSGSYARILEYYANETHPTERELLWRAASCTRDYRTHYQKEILGNANSVSLKMVGLAQLYEQNPDMITQIFLTVTENITQLATALDSWPKTAEALASMSDYFTTRTQQQLFSTFIDENQNLFGSSAETLTEALSNVDKHVSWTVENLGKLIAFLGQRNSAAGLTLVSALLVMTPLLTFLLAWIGSNECALNYRLEGSVVPIFYNLTIGLRGDADNPGTQFDGEVFITLKAVLADVKEITLHNDISINIEECSLYDAADQLVESGLNARLTTEEQTQQLTVPLTQSLAVEANYTLYFKYTGKVQSDTVGLFSASYIDEATMKTKWVLLTQMQPINARLVFPCFDEPALKAKFEVHIGRPSGLSVVSNTELTRTTDEGNNRFTDHFKVTPIMSTYLLAFVVSEYQARGNSSLSILTRPAYYNYTEFSYSVAERVLPAFGEMFQQSYQQLGNELLQYATTPRFPHNSMENWGLVIFKDKVVLEQPGVTDGWTQKEFTIRNIVHENAHMWFGNSVTCKWWSYIWLHEGFARYYEFFMGHELYPEYQLDQQFLVHKLHNALLRDSQNFTQPMTSPLGSILTPADIDYKFDKLTFDKAASVIRMWRIAMGEEHFNLAIQEFLQHYYLSSTSPTGLYVLLNDHWPVQESVLNQSYYDFTIQVGYPRIIVSLSLKDHMLSWEQQRFLLNASDGSDPTLRYTVPITYTTNLLNRAAIIDDLFNFALAGLIDYVEVFEFMEYMSTETEYIPWYAAYVGMERIAKRLTPQQLPNFNKYLSDIAVTVLDKLGVGWTSGDKVLDVYNRNQQVAWLCKYQNSNCTNQVKELFEGGMEKPSPDYRETFYCAASRSGGYSRILEYYAKETNYIDREIYWRAASCTRDYRTHYQNEILGKGNSVDLKIAGLAQLYEQNPDLVTPIFQMITEDIAQLAEALESWPKTAQALSDLTDYFTTREQQQLFSNFYKESQTLFGSSAVTLSQALATVDSNVQWAEQRLGKLVSFLAQRNGAAGLTLVSSLLMMMCTLWNLWLK</sequence>
<evidence type="ECO:0000256" key="3">
    <source>
        <dbReference type="ARBA" id="ARBA00022475"/>
    </source>
</evidence>
<comment type="subcellular location">
    <subcellularLocation>
        <location evidence="1">Cell membrane</location>
        <topology evidence="1">Lipid-anchor</topology>
        <topology evidence="1">GPI-anchor</topology>
    </subcellularLocation>
</comment>
<keyword evidence="11 17" id="KW-0472">Membrane</keyword>
<evidence type="ECO:0000313" key="22">
    <source>
        <dbReference type="EMBL" id="EDW67455.2"/>
    </source>
</evidence>
<evidence type="ECO:0000256" key="16">
    <source>
        <dbReference type="PIRSR" id="PIRSR634016-4"/>
    </source>
</evidence>
<feature type="binding site" evidence="15">
    <location>
        <position position="342"/>
    </location>
    <ligand>
        <name>Zn(2+)</name>
        <dbReference type="ChEBI" id="CHEBI:29105"/>
        <note>catalytic</note>
    </ligand>
</feature>
<feature type="domain" description="ERAP1-like C-terminal" evidence="20">
    <location>
        <begin position="1444"/>
        <end position="1718"/>
    </location>
</feature>
<evidence type="ECO:0000256" key="1">
    <source>
        <dbReference type="ARBA" id="ARBA00004609"/>
    </source>
</evidence>
<evidence type="ECO:0000256" key="7">
    <source>
        <dbReference type="ARBA" id="ARBA00022729"/>
    </source>
</evidence>
<keyword evidence="17" id="KW-0812">Transmembrane</keyword>
<dbReference type="GO" id="GO:0005737">
    <property type="term" value="C:cytoplasm"/>
    <property type="evidence" value="ECO:0007669"/>
    <property type="project" value="TreeGrafter"/>
</dbReference>
<dbReference type="GO" id="GO:0008270">
    <property type="term" value="F:zinc ion binding"/>
    <property type="evidence" value="ECO:0007669"/>
    <property type="project" value="InterPro"/>
</dbReference>
<keyword evidence="9 15" id="KW-0862">Zinc</keyword>
<comment type="similarity">
    <text evidence="2">Belongs to the peptidase M1 family.</text>
</comment>
<dbReference type="InterPro" id="IPR034016">
    <property type="entry name" value="M1_APN-typ"/>
</dbReference>
<evidence type="ECO:0000259" key="20">
    <source>
        <dbReference type="Pfam" id="PF11838"/>
    </source>
</evidence>
<dbReference type="GO" id="GO:0098552">
    <property type="term" value="C:side of membrane"/>
    <property type="evidence" value="ECO:0007669"/>
    <property type="project" value="UniProtKB-KW"/>
</dbReference>
<dbReference type="InterPro" id="IPR042097">
    <property type="entry name" value="Aminopeptidase_N-like_N_sf"/>
</dbReference>
<keyword evidence="7 18" id="KW-0732">Signal</keyword>
<evidence type="ECO:0000256" key="6">
    <source>
        <dbReference type="ARBA" id="ARBA00022723"/>
    </source>
</evidence>
<feature type="chain" id="PRO_5006457574" description="Aminopeptidase N" evidence="18">
    <location>
        <begin position="27"/>
        <end position="1763"/>
    </location>
</feature>
<feature type="domain" description="Aminopeptidase N-like N-terminal" evidence="21">
    <location>
        <begin position="944"/>
        <end position="1137"/>
    </location>
</feature>
<feature type="transmembrane region" description="Helical" evidence="17">
    <location>
        <begin position="1740"/>
        <end position="1761"/>
    </location>
</feature>
<feature type="domain" description="ERAP1-like C-terminal" evidence="20">
    <location>
        <begin position="570"/>
        <end position="879"/>
    </location>
</feature>
<keyword evidence="6 15" id="KW-0479">Metal-binding</keyword>
<feature type="binding site" evidence="15">
    <location>
        <position position="361"/>
    </location>
    <ligand>
        <name>Zn(2+)</name>
        <dbReference type="ChEBI" id="CHEBI:29105"/>
        <note>catalytic</note>
    </ligand>
</feature>
<reference evidence="22 23" key="1">
    <citation type="journal article" date="2007" name="Nature">
        <title>Evolution of genes and genomes on the Drosophila phylogeny.</title>
        <authorList>
            <consortium name="Drosophila 12 Genomes Consortium"/>
            <person name="Clark A.G."/>
            <person name="Eisen M.B."/>
            <person name="Smith D.R."/>
            <person name="Bergman C.M."/>
            <person name="Oliver B."/>
            <person name="Markow T.A."/>
            <person name="Kaufman T.C."/>
            <person name="Kellis M."/>
            <person name="Gelbart W."/>
            <person name="Iyer V.N."/>
            <person name="Pollard D.A."/>
            <person name="Sackton T.B."/>
            <person name="Larracuente A.M."/>
            <person name="Singh N.D."/>
            <person name="Abad J.P."/>
            <person name="Abt D.N."/>
            <person name="Adryan B."/>
            <person name="Aguade M."/>
            <person name="Akashi H."/>
            <person name="Anderson W.W."/>
            <person name="Aquadro C.F."/>
            <person name="Ardell D.H."/>
            <person name="Arguello R."/>
            <person name="Artieri C.G."/>
            <person name="Barbash D.A."/>
            <person name="Barker D."/>
            <person name="Barsanti P."/>
            <person name="Batterham P."/>
            <person name="Batzoglou S."/>
            <person name="Begun D."/>
            <person name="Bhutkar A."/>
            <person name="Blanco E."/>
            <person name="Bosak S.A."/>
            <person name="Bradley R.K."/>
            <person name="Brand A.D."/>
            <person name="Brent M.R."/>
            <person name="Brooks A.N."/>
            <person name="Brown R.H."/>
            <person name="Butlin R.K."/>
            <person name="Caggese C."/>
            <person name="Calvi B.R."/>
            <person name="Bernardo de Carvalho A."/>
            <person name="Caspi A."/>
            <person name="Castrezana S."/>
            <person name="Celniker S.E."/>
            <person name="Chang J.L."/>
            <person name="Chapple C."/>
            <person name="Chatterji S."/>
            <person name="Chinwalla A."/>
            <person name="Civetta A."/>
            <person name="Clifton S.W."/>
            <person name="Comeron J.M."/>
            <person name="Costello J.C."/>
            <person name="Coyne J.A."/>
            <person name="Daub J."/>
            <person name="David R.G."/>
            <person name="Delcher A.L."/>
            <person name="Delehaunty K."/>
            <person name="Do C.B."/>
            <person name="Ebling H."/>
            <person name="Edwards K."/>
            <person name="Eickbush T."/>
            <person name="Evans J.D."/>
            <person name="Filipski A."/>
            <person name="Findeiss S."/>
            <person name="Freyhult E."/>
            <person name="Fulton L."/>
            <person name="Fulton R."/>
            <person name="Garcia A.C."/>
            <person name="Gardiner A."/>
            <person name="Garfield D.A."/>
            <person name="Garvin B.E."/>
            <person name="Gibson G."/>
            <person name="Gilbert D."/>
            <person name="Gnerre S."/>
            <person name="Godfrey J."/>
            <person name="Good R."/>
            <person name="Gotea V."/>
            <person name="Gravely B."/>
            <person name="Greenberg A.J."/>
            <person name="Griffiths-Jones S."/>
            <person name="Gross S."/>
            <person name="Guigo R."/>
            <person name="Gustafson E.A."/>
            <person name="Haerty W."/>
            <person name="Hahn M.W."/>
            <person name="Halligan D.L."/>
            <person name="Halpern A.L."/>
            <person name="Halter G.M."/>
            <person name="Han M.V."/>
            <person name="Heger A."/>
            <person name="Hillier L."/>
            <person name="Hinrichs A.S."/>
            <person name="Holmes I."/>
            <person name="Hoskins R.A."/>
            <person name="Hubisz M.J."/>
            <person name="Hultmark D."/>
            <person name="Huntley M.A."/>
            <person name="Jaffe D.B."/>
            <person name="Jagadeeshan S."/>
            <person name="Jeck W.R."/>
            <person name="Johnson J."/>
            <person name="Jones C.D."/>
            <person name="Jordan W.C."/>
            <person name="Karpen G.H."/>
            <person name="Kataoka E."/>
            <person name="Keightley P.D."/>
            <person name="Kheradpour P."/>
            <person name="Kirkness E.F."/>
            <person name="Koerich L.B."/>
            <person name="Kristiansen K."/>
            <person name="Kudrna D."/>
            <person name="Kulathinal R.J."/>
            <person name="Kumar S."/>
            <person name="Kwok R."/>
            <person name="Lander E."/>
            <person name="Langley C.H."/>
            <person name="Lapoint R."/>
            <person name="Lazzaro B.P."/>
            <person name="Lee S.J."/>
            <person name="Levesque L."/>
            <person name="Li R."/>
            <person name="Lin C.F."/>
            <person name="Lin M.F."/>
            <person name="Lindblad-Toh K."/>
            <person name="Llopart A."/>
            <person name="Long M."/>
            <person name="Low L."/>
            <person name="Lozovsky E."/>
            <person name="Lu J."/>
            <person name="Luo M."/>
            <person name="Machado C.A."/>
            <person name="Makalowski W."/>
            <person name="Marzo M."/>
            <person name="Matsuda M."/>
            <person name="Matzkin L."/>
            <person name="McAllister B."/>
            <person name="McBride C.S."/>
            <person name="McKernan B."/>
            <person name="McKernan K."/>
            <person name="Mendez-Lago M."/>
            <person name="Minx P."/>
            <person name="Mollenhauer M.U."/>
            <person name="Montooth K."/>
            <person name="Mount S.M."/>
            <person name="Mu X."/>
            <person name="Myers E."/>
            <person name="Negre B."/>
            <person name="Newfeld S."/>
            <person name="Nielsen R."/>
            <person name="Noor M.A."/>
            <person name="O'Grady P."/>
            <person name="Pachter L."/>
            <person name="Papaceit M."/>
            <person name="Parisi M.J."/>
            <person name="Parisi M."/>
            <person name="Parts L."/>
            <person name="Pedersen J.S."/>
            <person name="Pesole G."/>
            <person name="Phillippy A.M."/>
            <person name="Ponting C.P."/>
            <person name="Pop M."/>
            <person name="Porcelli D."/>
            <person name="Powell J.R."/>
            <person name="Prohaska S."/>
            <person name="Pruitt K."/>
            <person name="Puig M."/>
            <person name="Quesneville H."/>
            <person name="Ram K.R."/>
            <person name="Rand D."/>
            <person name="Rasmussen M.D."/>
            <person name="Reed L.K."/>
            <person name="Reenan R."/>
            <person name="Reily A."/>
            <person name="Remington K.A."/>
            <person name="Rieger T.T."/>
            <person name="Ritchie M.G."/>
            <person name="Robin C."/>
            <person name="Rogers Y.H."/>
            <person name="Rohde C."/>
            <person name="Rozas J."/>
            <person name="Rubenfield M.J."/>
            <person name="Ruiz A."/>
            <person name="Russo S."/>
            <person name="Salzberg S.L."/>
            <person name="Sanchez-Gracia A."/>
            <person name="Saranga D.J."/>
            <person name="Sato H."/>
            <person name="Schaeffer S.W."/>
            <person name="Schatz M.C."/>
            <person name="Schlenke T."/>
            <person name="Schwartz R."/>
            <person name="Segarra C."/>
            <person name="Singh R.S."/>
            <person name="Sirot L."/>
            <person name="Sirota M."/>
            <person name="Sisneros N.B."/>
            <person name="Smith C.D."/>
            <person name="Smith T.F."/>
            <person name="Spieth J."/>
            <person name="Stage D.E."/>
            <person name="Stark A."/>
            <person name="Stephan W."/>
            <person name="Strausberg R.L."/>
            <person name="Strempel S."/>
            <person name="Sturgill D."/>
            <person name="Sutton G."/>
            <person name="Sutton G.G."/>
            <person name="Tao W."/>
            <person name="Teichmann S."/>
            <person name="Tobari Y.N."/>
            <person name="Tomimura Y."/>
            <person name="Tsolas J.M."/>
            <person name="Valente V.L."/>
            <person name="Venter E."/>
            <person name="Venter J.C."/>
            <person name="Vicario S."/>
            <person name="Vieira F.G."/>
            <person name="Vilella A.J."/>
            <person name="Villasante A."/>
            <person name="Walenz B."/>
            <person name="Wang J."/>
            <person name="Wasserman M."/>
            <person name="Watts T."/>
            <person name="Wilson D."/>
            <person name="Wilson R.K."/>
            <person name="Wing R.A."/>
            <person name="Wolfner M.F."/>
            <person name="Wong A."/>
            <person name="Wong G.K."/>
            <person name="Wu C.I."/>
            <person name="Wu G."/>
            <person name="Yamamoto D."/>
            <person name="Yang H.P."/>
            <person name="Yang S.P."/>
            <person name="Yorke J.A."/>
            <person name="Yoshida K."/>
            <person name="Zdobnov E."/>
            <person name="Zhang P."/>
            <person name="Zhang Y."/>
            <person name="Zimin A.V."/>
            <person name="Baldwin J."/>
            <person name="Abdouelleil A."/>
            <person name="Abdulkadir J."/>
            <person name="Abebe A."/>
            <person name="Abera B."/>
            <person name="Abreu J."/>
            <person name="Acer S.C."/>
            <person name="Aftuck L."/>
            <person name="Alexander A."/>
            <person name="An P."/>
            <person name="Anderson E."/>
            <person name="Anderson S."/>
            <person name="Arachi H."/>
            <person name="Azer M."/>
            <person name="Bachantsang P."/>
            <person name="Barry A."/>
            <person name="Bayul T."/>
            <person name="Berlin A."/>
            <person name="Bessette D."/>
            <person name="Bloom T."/>
            <person name="Blye J."/>
            <person name="Boguslavskiy L."/>
            <person name="Bonnet C."/>
            <person name="Boukhgalter B."/>
            <person name="Bourzgui I."/>
            <person name="Brown A."/>
            <person name="Cahill P."/>
            <person name="Channer S."/>
            <person name="Cheshatsang Y."/>
            <person name="Chuda L."/>
            <person name="Citroen M."/>
            <person name="Collymore A."/>
            <person name="Cooke P."/>
            <person name="Costello M."/>
            <person name="D'Aco K."/>
            <person name="Daza R."/>
            <person name="De Haan G."/>
            <person name="DeGray S."/>
            <person name="DeMaso C."/>
            <person name="Dhargay N."/>
            <person name="Dooley K."/>
            <person name="Dooley E."/>
            <person name="Doricent M."/>
            <person name="Dorje P."/>
            <person name="Dorjee K."/>
            <person name="Dupes A."/>
            <person name="Elong R."/>
            <person name="Falk J."/>
            <person name="Farina A."/>
            <person name="Faro S."/>
            <person name="Ferguson D."/>
            <person name="Fisher S."/>
            <person name="Foley C.D."/>
            <person name="Franke A."/>
            <person name="Friedrich D."/>
            <person name="Gadbois L."/>
            <person name="Gearin G."/>
            <person name="Gearin C.R."/>
            <person name="Giannoukos G."/>
            <person name="Goode T."/>
            <person name="Graham J."/>
            <person name="Grandbois E."/>
            <person name="Grewal S."/>
            <person name="Gyaltsen K."/>
            <person name="Hafez N."/>
            <person name="Hagos B."/>
            <person name="Hall J."/>
            <person name="Henson C."/>
            <person name="Hollinger A."/>
            <person name="Honan T."/>
            <person name="Huard M.D."/>
            <person name="Hughes L."/>
            <person name="Hurhula B."/>
            <person name="Husby M.E."/>
            <person name="Kamat A."/>
            <person name="Kanga B."/>
            <person name="Kashin S."/>
            <person name="Khazanovich D."/>
            <person name="Kisner P."/>
            <person name="Lance K."/>
            <person name="Lara M."/>
            <person name="Lee W."/>
            <person name="Lennon N."/>
            <person name="Letendre F."/>
            <person name="LeVine R."/>
            <person name="Lipovsky A."/>
            <person name="Liu X."/>
            <person name="Liu J."/>
            <person name="Liu S."/>
            <person name="Lokyitsang T."/>
            <person name="Lokyitsang Y."/>
            <person name="Lubonja R."/>
            <person name="Lui A."/>
            <person name="MacDonald P."/>
            <person name="Magnisalis V."/>
            <person name="Maru K."/>
            <person name="Matthews C."/>
            <person name="McCusker W."/>
            <person name="McDonough S."/>
            <person name="Mehta T."/>
            <person name="Meldrim J."/>
            <person name="Meneus L."/>
            <person name="Mihai O."/>
            <person name="Mihalev A."/>
            <person name="Mihova T."/>
            <person name="Mittelman R."/>
            <person name="Mlenga V."/>
            <person name="Montmayeur A."/>
            <person name="Mulrain L."/>
            <person name="Navidi A."/>
            <person name="Naylor J."/>
            <person name="Negash T."/>
            <person name="Nguyen T."/>
            <person name="Nguyen N."/>
            <person name="Nicol R."/>
            <person name="Norbu C."/>
            <person name="Norbu N."/>
            <person name="Novod N."/>
            <person name="O'Neill B."/>
            <person name="Osman S."/>
            <person name="Markiewicz E."/>
            <person name="Oyono O.L."/>
            <person name="Patti C."/>
            <person name="Phunkhang P."/>
            <person name="Pierre F."/>
            <person name="Priest M."/>
            <person name="Raghuraman S."/>
            <person name="Rege F."/>
            <person name="Reyes R."/>
            <person name="Rise C."/>
            <person name="Rogov P."/>
            <person name="Ross K."/>
            <person name="Ryan E."/>
            <person name="Settipalli S."/>
            <person name="Shea T."/>
            <person name="Sherpa N."/>
            <person name="Shi L."/>
            <person name="Shih D."/>
            <person name="Sparrow T."/>
            <person name="Spaulding J."/>
            <person name="Stalker J."/>
            <person name="Stange-Thomann N."/>
            <person name="Stavropoulos S."/>
            <person name="Stone C."/>
            <person name="Strader C."/>
            <person name="Tesfaye S."/>
            <person name="Thomson T."/>
            <person name="Thoulutsang Y."/>
            <person name="Thoulutsang D."/>
            <person name="Topham K."/>
            <person name="Topping I."/>
            <person name="Tsamla T."/>
            <person name="Vassiliev H."/>
            <person name="Vo A."/>
            <person name="Wangchuk T."/>
            <person name="Wangdi T."/>
            <person name="Weiand M."/>
            <person name="Wilkinson J."/>
            <person name="Wilson A."/>
            <person name="Yadav S."/>
            <person name="Young G."/>
            <person name="Yu Q."/>
            <person name="Zembek L."/>
            <person name="Zhong D."/>
            <person name="Zimmer A."/>
            <person name="Zwirko Z."/>
            <person name="Jaffe D.B."/>
            <person name="Alvarez P."/>
            <person name="Brockman W."/>
            <person name="Butler J."/>
            <person name="Chin C."/>
            <person name="Gnerre S."/>
            <person name="Grabherr M."/>
            <person name="Kleber M."/>
            <person name="Mauceli E."/>
            <person name="MacCallum I."/>
        </authorList>
    </citation>
    <scope>NUCLEOTIDE SEQUENCE [LARGE SCALE GENOMIC DNA]</scope>
    <source>
        <strain evidence="23">Tucson 15010-1051.87</strain>
    </source>
</reference>
<evidence type="ECO:0000259" key="21">
    <source>
        <dbReference type="Pfam" id="PF17900"/>
    </source>
</evidence>
<dbReference type="Gene3D" id="2.60.40.1730">
    <property type="entry name" value="tricorn interacting facor f3 domain"/>
    <property type="match status" value="2"/>
</dbReference>
<dbReference type="Pfam" id="PF01433">
    <property type="entry name" value="Peptidase_M1"/>
    <property type="match status" value="2"/>
</dbReference>
<dbReference type="InParanoid" id="B4M144"/>
<keyword evidence="12" id="KW-0325">Glycoprotein</keyword>
<dbReference type="Pfam" id="PF17900">
    <property type="entry name" value="Peptidase_M1_N"/>
    <property type="match status" value="2"/>
</dbReference>
<dbReference type="EMBL" id="CH940650">
    <property type="protein sequence ID" value="EDW67455.2"/>
    <property type="molecule type" value="Genomic_DNA"/>
</dbReference>
<name>B4M144_DROVI</name>
<evidence type="ECO:0000256" key="11">
    <source>
        <dbReference type="ARBA" id="ARBA00023136"/>
    </source>
</evidence>
<keyword evidence="5" id="KW-0645">Protease</keyword>
<evidence type="ECO:0000256" key="14">
    <source>
        <dbReference type="PIRSR" id="PIRSR634016-1"/>
    </source>
</evidence>
<feature type="active site" description="Proton acceptor" evidence="14">
    <location>
        <position position="339"/>
    </location>
</feature>
<dbReference type="MEROPS" id="M01.A05"/>
<dbReference type="FunCoup" id="B4M144">
    <property type="interactions" value="20"/>
</dbReference>
<dbReference type="InterPro" id="IPR050344">
    <property type="entry name" value="Peptidase_M1_aminopeptidases"/>
</dbReference>
<keyword evidence="3" id="KW-1003">Cell membrane</keyword>
<dbReference type="GO" id="GO:0043171">
    <property type="term" value="P:peptide catabolic process"/>
    <property type="evidence" value="ECO:0007669"/>
    <property type="project" value="TreeGrafter"/>
</dbReference>
<dbReference type="InterPro" id="IPR001930">
    <property type="entry name" value="Peptidase_M1"/>
</dbReference>
<comment type="cofactor">
    <cofactor evidence="15">
        <name>Zn(2+)</name>
        <dbReference type="ChEBI" id="CHEBI:29105"/>
    </cofactor>
    <text evidence="15">Binds 1 zinc ion per subunit.</text>
</comment>
<dbReference type="CDD" id="cd09601">
    <property type="entry name" value="M1_APN-Q_like"/>
    <property type="match status" value="2"/>
</dbReference>
<evidence type="ECO:0000256" key="10">
    <source>
        <dbReference type="ARBA" id="ARBA00023049"/>
    </source>
</evidence>
<dbReference type="InterPro" id="IPR024571">
    <property type="entry name" value="ERAP1-like_C_dom"/>
</dbReference>
<dbReference type="eggNOG" id="KOG1046">
    <property type="taxonomic scope" value="Eukaryota"/>
</dbReference>
<feature type="domain" description="Peptidase M1 membrane alanine aminopeptidase" evidence="19">
    <location>
        <begin position="1168"/>
        <end position="1378"/>
    </location>
</feature>